<dbReference type="Proteomes" id="UP001597189">
    <property type="component" value="Unassembled WGS sequence"/>
</dbReference>
<reference evidence="3" key="1">
    <citation type="journal article" date="2019" name="Int. J. Syst. Evol. Microbiol.">
        <title>The Global Catalogue of Microorganisms (GCM) 10K type strain sequencing project: providing services to taxonomists for standard genome sequencing and annotation.</title>
        <authorList>
            <consortium name="The Broad Institute Genomics Platform"/>
            <consortium name="The Broad Institute Genome Sequencing Center for Infectious Disease"/>
            <person name="Wu L."/>
            <person name="Ma J."/>
        </authorList>
    </citation>
    <scope>NUCLEOTIDE SEQUENCE [LARGE SCALE GENOMIC DNA]</scope>
    <source>
        <strain evidence="3">CCM 8979</strain>
    </source>
</reference>
<proteinExistence type="predicted"/>
<feature type="region of interest" description="Disordered" evidence="1">
    <location>
        <begin position="72"/>
        <end position="91"/>
    </location>
</feature>
<protein>
    <submittedName>
        <fullName evidence="2">Uncharacterized protein</fullName>
    </submittedName>
</protein>
<comment type="caution">
    <text evidence="2">The sequence shown here is derived from an EMBL/GenBank/DDBJ whole genome shotgun (WGS) entry which is preliminary data.</text>
</comment>
<name>A0ABW4D3A2_9LACO</name>
<dbReference type="RefSeq" id="WP_203644506.1">
    <property type="nucleotide sequence ID" value="NZ_BOLN01000004.1"/>
</dbReference>
<organism evidence="2 3">
    <name type="scientific">Levilactobacillus lanxiensis</name>
    <dbReference type="NCBI Taxonomy" id="2799568"/>
    <lineage>
        <taxon>Bacteria</taxon>
        <taxon>Bacillati</taxon>
        <taxon>Bacillota</taxon>
        <taxon>Bacilli</taxon>
        <taxon>Lactobacillales</taxon>
        <taxon>Lactobacillaceae</taxon>
        <taxon>Levilactobacillus</taxon>
    </lineage>
</organism>
<evidence type="ECO:0000313" key="2">
    <source>
        <dbReference type="EMBL" id="MFD1455230.1"/>
    </source>
</evidence>
<evidence type="ECO:0000313" key="3">
    <source>
        <dbReference type="Proteomes" id="UP001597189"/>
    </source>
</evidence>
<evidence type="ECO:0000256" key="1">
    <source>
        <dbReference type="SAM" id="MobiDB-lite"/>
    </source>
</evidence>
<gene>
    <name evidence="2" type="ORF">ACFQ44_05965</name>
</gene>
<dbReference type="EMBL" id="JBHTOD010000004">
    <property type="protein sequence ID" value="MFD1455230.1"/>
    <property type="molecule type" value="Genomic_DNA"/>
</dbReference>
<sequence>MAELTLNVYKKGEETPAFTGDDTNGVQITGLAAGTVVAKGDYQASHTDPTGKLTESDKVDVDGFTVKQAQAAAPSNVEATATDDGANVTAG</sequence>
<accession>A0ABW4D3A2</accession>
<keyword evidence="3" id="KW-1185">Reference proteome</keyword>